<sequence>MVGGHRIVWPWRVTHPRWPSCYERLPFSCPMPPAATYIPVSALNLGGLPTHYEARAPLPRGYGVRHRRVILGVRG</sequence>
<evidence type="ECO:0000313" key="2">
    <source>
        <dbReference type="Proteomes" id="UP000295122"/>
    </source>
</evidence>
<dbReference type="Proteomes" id="UP000295122">
    <property type="component" value="Unassembled WGS sequence"/>
</dbReference>
<organism evidence="1 2">
    <name type="scientific">Enterovirga rhinocerotis</name>
    <dbReference type="NCBI Taxonomy" id="1339210"/>
    <lineage>
        <taxon>Bacteria</taxon>
        <taxon>Pseudomonadati</taxon>
        <taxon>Pseudomonadota</taxon>
        <taxon>Alphaproteobacteria</taxon>
        <taxon>Hyphomicrobiales</taxon>
        <taxon>Methylobacteriaceae</taxon>
        <taxon>Enterovirga</taxon>
    </lineage>
</organism>
<gene>
    <name evidence="1" type="ORF">EV668_1126</name>
</gene>
<dbReference type="EMBL" id="SNZR01000011">
    <property type="protein sequence ID" value="TDR93857.1"/>
    <property type="molecule type" value="Genomic_DNA"/>
</dbReference>
<keyword evidence="2" id="KW-1185">Reference proteome</keyword>
<comment type="caution">
    <text evidence="1">The sequence shown here is derived from an EMBL/GenBank/DDBJ whole genome shotgun (WGS) entry which is preliminary data.</text>
</comment>
<evidence type="ECO:0000313" key="1">
    <source>
        <dbReference type="EMBL" id="TDR93857.1"/>
    </source>
</evidence>
<reference evidence="1 2" key="1">
    <citation type="submission" date="2019-03" db="EMBL/GenBank/DDBJ databases">
        <title>Genomic Encyclopedia of Type Strains, Phase IV (KMG-IV): sequencing the most valuable type-strain genomes for metagenomic binning, comparative biology and taxonomic classification.</title>
        <authorList>
            <person name="Goeker M."/>
        </authorList>
    </citation>
    <scope>NUCLEOTIDE SEQUENCE [LARGE SCALE GENOMIC DNA]</scope>
    <source>
        <strain evidence="1 2">DSM 25903</strain>
    </source>
</reference>
<name>A0A4R7CAM9_9HYPH</name>
<proteinExistence type="predicted"/>
<dbReference type="AlphaFoldDB" id="A0A4R7CAM9"/>
<accession>A0A4R7CAM9</accession>
<protein>
    <submittedName>
        <fullName evidence="1">Uncharacterized protein</fullName>
    </submittedName>
</protein>